<dbReference type="InterPro" id="IPR017853">
    <property type="entry name" value="GH"/>
</dbReference>
<dbReference type="InterPro" id="IPR006047">
    <property type="entry name" value="GH13_cat_dom"/>
</dbReference>
<dbReference type="EMBL" id="RBIR01000001">
    <property type="protein sequence ID" value="RKR30141.1"/>
    <property type="molecule type" value="Genomic_DNA"/>
</dbReference>
<dbReference type="SUPFAM" id="SSF51445">
    <property type="entry name" value="(Trans)glycosidases"/>
    <property type="match status" value="1"/>
</dbReference>
<dbReference type="RefSeq" id="WP_208641846.1">
    <property type="nucleotide sequence ID" value="NZ_RBIR01000001.1"/>
</dbReference>
<dbReference type="GO" id="GO:0005975">
    <property type="term" value="P:carbohydrate metabolic process"/>
    <property type="evidence" value="ECO:0007669"/>
    <property type="project" value="InterPro"/>
</dbReference>
<gene>
    <name evidence="2" type="ORF">C8D78_0460</name>
</gene>
<sequence>MNGMVVPERPPGLTPPAAHPFIYEINTWAWLESISGEEGRPIDLGSVPQRHWDEIAGRGFDSVWLMGVWRRSPAGIAIALANPSLRADFQAALPDWREEDVVGSPYCVRDYVVDDRLGGPAGLSAARAALAVRGVRLILDFVPNHVAPDHPWTTEAPGLFVAGTAADRNLDPTSFVEVGGRVLANGRDPYFPAWPDVVQLNAFDPALRSAAVETLRTIADQCDGVRCDMAMLVMNDVFARTWGARVGPAPGTEYWPTVITAVRETHPGFVFLAEAYWDLEWSLMQQGFDYCYDKRLYDRLVSGSAEQVRLHLLAEPAYQNALVRFVENHDEPRAAASFGAARTKVAAVAALTQTGARLIHHGQLMGWRVRLPVFLGRFPAEPADDQLAEFYRRLLAALADLTFREGHWQLCERSGWPGDNSSDNLVAWSWDGATRWLIVVNLSDAPATGRVSVPWPELRGHRWQLTDPTRDMSFDRAGDDLVDGLFVRIDPWQWHLLRLDRAQESTDHG</sequence>
<dbReference type="SMART" id="SM00642">
    <property type="entry name" value="Aamy"/>
    <property type="match status" value="1"/>
</dbReference>
<dbReference type="CDD" id="cd11347">
    <property type="entry name" value="AmyAc_1"/>
    <property type="match status" value="1"/>
</dbReference>
<dbReference type="Gene3D" id="3.20.20.80">
    <property type="entry name" value="Glycosidases"/>
    <property type="match status" value="1"/>
</dbReference>
<dbReference type="PANTHER" id="PTHR47786:SF2">
    <property type="entry name" value="GLYCOSYL HYDROLASE FAMILY 13 CATALYTIC DOMAIN-CONTAINING PROTEIN"/>
    <property type="match status" value="1"/>
</dbReference>
<evidence type="ECO:0000259" key="1">
    <source>
        <dbReference type="SMART" id="SM00642"/>
    </source>
</evidence>
<evidence type="ECO:0000313" key="3">
    <source>
        <dbReference type="Proteomes" id="UP000276055"/>
    </source>
</evidence>
<evidence type="ECO:0000313" key="2">
    <source>
        <dbReference type="EMBL" id="RKR30141.1"/>
    </source>
</evidence>
<protein>
    <submittedName>
        <fullName evidence="2">Alpha amylase catalytic subunit</fullName>
    </submittedName>
</protein>
<dbReference type="PANTHER" id="PTHR47786">
    <property type="entry name" value="ALPHA-1,4-GLUCAN:MALTOSE-1-PHOSPHATE MALTOSYLTRANSFERASE"/>
    <property type="match status" value="1"/>
</dbReference>
<comment type="caution">
    <text evidence="2">The sequence shown here is derived from an EMBL/GenBank/DDBJ whole genome shotgun (WGS) entry which is preliminary data.</text>
</comment>
<name>A0A495FN30_9MICC</name>
<proteinExistence type="predicted"/>
<organism evidence="2 3">
    <name type="scientific">Arthrobacter oryzae</name>
    <dbReference type="NCBI Taxonomy" id="409290"/>
    <lineage>
        <taxon>Bacteria</taxon>
        <taxon>Bacillati</taxon>
        <taxon>Actinomycetota</taxon>
        <taxon>Actinomycetes</taxon>
        <taxon>Micrococcales</taxon>
        <taxon>Micrococcaceae</taxon>
        <taxon>Arthrobacter</taxon>
    </lineage>
</organism>
<dbReference type="AlphaFoldDB" id="A0A495FN30"/>
<dbReference type="Proteomes" id="UP000276055">
    <property type="component" value="Unassembled WGS sequence"/>
</dbReference>
<feature type="domain" description="Glycosyl hydrolase family 13 catalytic" evidence="1">
    <location>
        <begin position="54"/>
        <end position="404"/>
    </location>
</feature>
<reference evidence="2 3" key="1">
    <citation type="submission" date="2018-10" db="EMBL/GenBank/DDBJ databases">
        <title>Genomic Encyclopedia of Type Strains, Phase IV (KMG-IV): sequencing the most valuable type-strain genomes for metagenomic binning, comparative biology and taxonomic classification.</title>
        <authorList>
            <person name="Goeker M."/>
        </authorList>
    </citation>
    <scope>NUCLEOTIDE SEQUENCE [LARGE SCALE GENOMIC DNA]</scope>
    <source>
        <strain evidence="2 3">DSM 25586</strain>
    </source>
</reference>
<accession>A0A495FN30</accession>